<organism evidence="5 6">
    <name type="scientific">Bradyrhizobium barranii subsp. apii</name>
    <dbReference type="NCBI Taxonomy" id="2819348"/>
    <lineage>
        <taxon>Bacteria</taxon>
        <taxon>Pseudomonadati</taxon>
        <taxon>Pseudomonadota</taxon>
        <taxon>Alphaproteobacteria</taxon>
        <taxon>Hyphomicrobiales</taxon>
        <taxon>Nitrobacteraceae</taxon>
        <taxon>Bradyrhizobium</taxon>
        <taxon>Bradyrhizobium barranii</taxon>
    </lineage>
</organism>
<gene>
    <name evidence="5" type="ORF">HAP41_0000046720</name>
</gene>
<dbReference type="PROSITE" id="PS51900">
    <property type="entry name" value="CB"/>
    <property type="match status" value="1"/>
</dbReference>
<dbReference type="InterPro" id="IPR050090">
    <property type="entry name" value="Tyrosine_recombinase_XerCD"/>
</dbReference>
<sequence length="584" mass="65056">MRTKDEKRAKVLAKPIMMEFDRILAQAEALLVEHPVRTSLTEAEIKTISDYFYAHELNADQELREEGVGSDPVFADVHRQLTEAGVEFASPFDVSQGSSGLSDRMMHKIEEDTSAVLPALKQALARGKVDFIRYEVSELLQLFRINLDPNCPDFRKLALAVMRAEVRALEAIQARHQGEPIESPKLVEPGATSVSALGSWRLRAAYEGWVKVEPRKKSTQLEFARGIDRFIELHGDLDISQISRRHVREFRDAAQLVPARRSGKLLKAGLPELVEYSRKHPNEPRLKAATINKWLNCLGAVLNWSRKNGLIPDEVPWSDPVSGMRLTESKSNRQPWEVDELKLLFGSPVYRRGERPMGGKGEAAFWLPLLALFSGARLNELAPLTVEDVKIDAASGVRFVTVIEDEDAGRGVKTEQSVRAVPVHPELVRIGFIDFVDYVRASGGAPARLFPQLTAGSKGGFGEAFSKWFGRYKRALGVENPSSVFHSFRHGFKDALRAAGVQEDVNDALTGHSGGNAVARGYGWRDMVRRFGFPRLNAAVEKVAYPGLDLTDIRWTAAQITSNSRAIKGPDRSSARYKKSLRAR</sequence>
<name>A0A8T5UWH5_9BRAD</name>
<dbReference type="GO" id="GO:0015074">
    <property type="term" value="P:DNA integration"/>
    <property type="evidence" value="ECO:0007669"/>
    <property type="project" value="UniProtKB-KW"/>
</dbReference>
<keyword evidence="3" id="KW-0238">DNA-binding</keyword>
<dbReference type="EMBL" id="CP096255">
    <property type="protein sequence ID" value="UPT87528.1"/>
    <property type="molecule type" value="Genomic_DNA"/>
</dbReference>
<accession>A0A8T5UWH5</accession>
<dbReference type="Gene3D" id="1.10.150.130">
    <property type="match status" value="1"/>
</dbReference>
<dbReference type="CDD" id="cd01184">
    <property type="entry name" value="INT_C_like_1"/>
    <property type="match status" value="1"/>
</dbReference>
<keyword evidence="2" id="KW-0229">DNA integration</keyword>
<dbReference type="PROSITE" id="PS51898">
    <property type="entry name" value="TYR_RECOMBINASE"/>
    <property type="match status" value="1"/>
</dbReference>
<dbReference type="GO" id="GO:0003677">
    <property type="term" value="F:DNA binding"/>
    <property type="evidence" value="ECO:0007669"/>
    <property type="project" value="UniProtKB-UniRule"/>
</dbReference>
<dbReference type="InterPro" id="IPR002104">
    <property type="entry name" value="Integrase_catalytic"/>
</dbReference>
<dbReference type="InterPro" id="IPR011010">
    <property type="entry name" value="DNA_brk_join_enz"/>
</dbReference>
<reference evidence="5" key="1">
    <citation type="journal article" date="2017" name="Syst. Appl. Microbiol.">
        <title>Soybeans inoculated with root zone soils of Canadian native legumes harbour diverse and novel Bradyrhizobium spp. that possess agricultural potential.</title>
        <authorList>
            <person name="Bromfield E.S.P."/>
            <person name="Cloutier S."/>
            <person name="Tambong J.T."/>
            <person name="Tran Thi T.V."/>
        </authorList>
    </citation>
    <scope>NUCLEOTIDE SEQUENCE</scope>
    <source>
        <strain evidence="5">1S5</strain>
    </source>
</reference>
<dbReference type="PANTHER" id="PTHR30349:SF41">
    <property type="entry name" value="INTEGRASE_RECOMBINASE PROTEIN MJ0367-RELATED"/>
    <property type="match status" value="1"/>
</dbReference>
<dbReference type="GO" id="GO:0006310">
    <property type="term" value="P:DNA recombination"/>
    <property type="evidence" value="ECO:0007669"/>
    <property type="project" value="UniProtKB-KW"/>
</dbReference>
<evidence type="ECO:0000313" key="6">
    <source>
        <dbReference type="Proteomes" id="UP000551709"/>
    </source>
</evidence>
<proteinExistence type="inferred from homology"/>
<dbReference type="InterPro" id="IPR044068">
    <property type="entry name" value="CB"/>
</dbReference>
<dbReference type="Gene3D" id="1.10.443.10">
    <property type="entry name" value="Intergrase catalytic core"/>
    <property type="match status" value="1"/>
</dbReference>
<evidence type="ECO:0000256" key="4">
    <source>
        <dbReference type="ARBA" id="ARBA00023172"/>
    </source>
</evidence>
<keyword evidence="4" id="KW-0233">DNA recombination</keyword>
<evidence type="ECO:0000256" key="3">
    <source>
        <dbReference type="ARBA" id="ARBA00023125"/>
    </source>
</evidence>
<dbReference type="PANTHER" id="PTHR30349">
    <property type="entry name" value="PHAGE INTEGRASE-RELATED"/>
    <property type="match status" value="1"/>
</dbReference>
<dbReference type="AlphaFoldDB" id="A0A8T5UWH5"/>
<reference evidence="5" key="2">
    <citation type="submission" date="2022-04" db="EMBL/GenBank/DDBJ databases">
        <authorList>
            <person name="Bromfield E.S.P."/>
            <person name="Cloutier S."/>
        </authorList>
    </citation>
    <scope>NUCLEOTIDE SEQUENCE</scope>
    <source>
        <strain evidence="5">1S5</strain>
    </source>
</reference>
<evidence type="ECO:0000256" key="2">
    <source>
        <dbReference type="ARBA" id="ARBA00022908"/>
    </source>
</evidence>
<dbReference type="Proteomes" id="UP000551709">
    <property type="component" value="Chromosome"/>
</dbReference>
<dbReference type="InterPro" id="IPR010998">
    <property type="entry name" value="Integrase_recombinase_N"/>
</dbReference>
<evidence type="ECO:0000313" key="5">
    <source>
        <dbReference type="EMBL" id="UPT87528.1"/>
    </source>
</evidence>
<dbReference type="SUPFAM" id="SSF56349">
    <property type="entry name" value="DNA breaking-rejoining enzymes"/>
    <property type="match status" value="1"/>
</dbReference>
<protein>
    <submittedName>
        <fullName evidence="5">Site-specific integrase</fullName>
    </submittedName>
</protein>
<evidence type="ECO:0000256" key="1">
    <source>
        <dbReference type="ARBA" id="ARBA00008857"/>
    </source>
</evidence>
<dbReference type="InterPro" id="IPR013762">
    <property type="entry name" value="Integrase-like_cat_sf"/>
</dbReference>
<comment type="similarity">
    <text evidence="1">Belongs to the 'phage' integrase family.</text>
</comment>